<reference evidence="3 4" key="1">
    <citation type="submission" date="2018-09" db="EMBL/GenBank/DDBJ databases">
        <title>Paenibacillus SK2017-BO5.</title>
        <authorList>
            <person name="Piskunova J.V."/>
            <person name="Dubiley S.A."/>
            <person name="Severinov K.V."/>
        </authorList>
    </citation>
    <scope>NUCLEOTIDE SEQUENCE [LARGE SCALE GENOMIC DNA]</scope>
    <source>
        <strain evidence="3 4">BO5</strain>
    </source>
</reference>
<feature type="compositionally biased region" description="Basic and acidic residues" evidence="1">
    <location>
        <begin position="186"/>
        <end position="195"/>
    </location>
</feature>
<evidence type="ECO:0000256" key="2">
    <source>
        <dbReference type="SAM" id="Phobius"/>
    </source>
</evidence>
<sequence length="195" mass="22244">MKKRVYVFIVLLLFYSFFLVMYNSGSKTIQEALSTSHPERIDIIHEENTKHGIIVFYHQLSNNDFSVAVVKKRFGNFKVIYSGAQGDIDLTLNRFGFTHMFFPSIGKESSPMYFGLIRNPEIAQIKIIEKKRNIEGQAKIIAGRGARVWLMDMKGFEGTDFQIIALSKDNKEIAKRDDTISGQVSDTDHKPITGE</sequence>
<keyword evidence="2" id="KW-0472">Membrane</keyword>
<name>A0A3A3H936_PANTH</name>
<organism evidence="3 4">
    <name type="scientific">Paenibacillus thiaminolyticus</name>
    <name type="common">Bacillus thiaminolyticus</name>
    <dbReference type="NCBI Taxonomy" id="49283"/>
    <lineage>
        <taxon>Bacteria</taxon>
        <taxon>Bacillati</taxon>
        <taxon>Bacillota</taxon>
        <taxon>Bacilli</taxon>
        <taxon>Bacillales</taxon>
        <taxon>Paenibacillaceae</taxon>
        <taxon>Paenibacillus</taxon>
    </lineage>
</organism>
<gene>
    <name evidence="3" type="ORF">DQX05_01640</name>
</gene>
<dbReference type="AlphaFoldDB" id="A0A3A3H936"/>
<keyword evidence="2" id="KW-1133">Transmembrane helix</keyword>
<dbReference type="OrthoDB" id="1902411at2"/>
<dbReference type="RefSeq" id="WP_119790298.1">
    <property type="nucleotide sequence ID" value="NZ_QYZD01000001.1"/>
</dbReference>
<evidence type="ECO:0000313" key="3">
    <source>
        <dbReference type="EMBL" id="RJG26757.1"/>
    </source>
</evidence>
<comment type="caution">
    <text evidence="3">The sequence shown here is derived from an EMBL/GenBank/DDBJ whole genome shotgun (WGS) entry which is preliminary data.</text>
</comment>
<feature type="transmembrane region" description="Helical" evidence="2">
    <location>
        <begin position="5"/>
        <end position="22"/>
    </location>
</feature>
<dbReference type="EMBL" id="QYZD01000001">
    <property type="protein sequence ID" value="RJG26757.1"/>
    <property type="molecule type" value="Genomic_DNA"/>
</dbReference>
<feature type="region of interest" description="Disordered" evidence="1">
    <location>
        <begin position="176"/>
        <end position="195"/>
    </location>
</feature>
<proteinExistence type="predicted"/>
<accession>A0A3A3H936</accession>
<keyword evidence="2" id="KW-0812">Transmembrane</keyword>
<evidence type="ECO:0000256" key="1">
    <source>
        <dbReference type="SAM" id="MobiDB-lite"/>
    </source>
</evidence>
<protein>
    <submittedName>
        <fullName evidence="3">Uncharacterized protein</fullName>
    </submittedName>
</protein>
<evidence type="ECO:0000313" key="4">
    <source>
        <dbReference type="Proteomes" id="UP000266177"/>
    </source>
</evidence>
<dbReference type="Proteomes" id="UP000266177">
    <property type="component" value="Unassembled WGS sequence"/>
</dbReference>